<comment type="similarity">
    <text evidence="1">Belongs to the GID4/VID24 family.</text>
</comment>
<evidence type="ECO:0000313" key="4">
    <source>
        <dbReference type="Proteomes" id="UP000749646"/>
    </source>
</evidence>
<dbReference type="GO" id="GO:0043161">
    <property type="term" value="P:proteasome-mediated ubiquitin-dependent protein catabolic process"/>
    <property type="evidence" value="ECO:0007669"/>
    <property type="project" value="TreeGrafter"/>
</dbReference>
<dbReference type="Proteomes" id="UP000749646">
    <property type="component" value="Unassembled WGS sequence"/>
</dbReference>
<dbReference type="OrthoDB" id="62at2759"/>
<evidence type="ECO:0000313" key="3">
    <source>
        <dbReference type="EMBL" id="KAG0007000.1"/>
    </source>
</evidence>
<sequence>MLLPHRHSRHSHPRLPLQPRLLGSNNNDNNSTTTSGGGGKSLDWETGGPDNEQGGGIDDLQKARLAVEGDGNNTATTTASATATTTVSTGFGALGSSSPSSNMVDNTLARRIISTTISSLPPFVSSVFTPRTQGSGGRVGVAAAAAAVGSTGSPHHRLPPPLRSNHPRRQCCFLQPGQKFSGTQNLKTHTTLSGRARQNEEWDVKVTISAVDYDAGAVYGLMEAMDVPLSASNVVTFWEGEIIDFENHTFWTKKWATKAKTDLEHWKRLEAFQGIDEKYIVKGAKTGRFRGHVDQKYIFMRWKEKHFVNSNEHTSGLTIAGFYYVAMRRSDGYVEGYYHDQQSTPFQHLCLNPVFDAGGFSSSIFEVA</sequence>
<dbReference type="EMBL" id="JAAAHW010000026">
    <property type="protein sequence ID" value="KAG0007000.1"/>
    <property type="molecule type" value="Genomic_DNA"/>
</dbReference>
<evidence type="ECO:0008006" key="5">
    <source>
        <dbReference type="Google" id="ProtNLM"/>
    </source>
</evidence>
<dbReference type="GO" id="GO:0034657">
    <property type="term" value="C:GID complex"/>
    <property type="evidence" value="ECO:0007669"/>
    <property type="project" value="TreeGrafter"/>
</dbReference>
<dbReference type="InterPro" id="IPR018618">
    <property type="entry name" value="GID4/10-like"/>
</dbReference>
<organism evidence="3 4">
    <name type="scientific">Modicella reniformis</name>
    <dbReference type="NCBI Taxonomy" id="1440133"/>
    <lineage>
        <taxon>Eukaryota</taxon>
        <taxon>Fungi</taxon>
        <taxon>Fungi incertae sedis</taxon>
        <taxon>Mucoromycota</taxon>
        <taxon>Mortierellomycotina</taxon>
        <taxon>Mortierellomycetes</taxon>
        <taxon>Mortierellales</taxon>
        <taxon>Mortierellaceae</taxon>
        <taxon>Modicella</taxon>
    </lineage>
</organism>
<proteinExistence type="inferred from homology"/>
<gene>
    <name evidence="3" type="ORF">BGZ65_000141</name>
</gene>
<evidence type="ECO:0000256" key="1">
    <source>
        <dbReference type="ARBA" id="ARBA00061469"/>
    </source>
</evidence>
<feature type="compositionally biased region" description="Basic residues" evidence="2">
    <location>
        <begin position="1"/>
        <end position="13"/>
    </location>
</feature>
<keyword evidence="4" id="KW-1185">Reference proteome</keyword>
<dbReference type="Pfam" id="PF09783">
    <property type="entry name" value="Vac_ImportDeg"/>
    <property type="match status" value="1"/>
</dbReference>
<comment type="caution">
    <text evidence="3">The sequence shown here is derived from an EMBL/GenBank/DDBJ whole genome shotgun (WGS) entry which is preliminary data.</text>
</comment>
<feature type="region of interest" description="Disordered" evidence="2">
    <location>
        <begin position="1"/>
        <end position="57"/>
    </location>
</feature>
<feature type="compositionally biased region" description="Low complexity" evidence="2">
    <location>
        <begin position="23"/>
        <end position="34"/>
    </location>
</feature>
<dbReference type="GO" id="GO:0006623">
    <property type="term" value="P:protein targeting to vacuole"/>
    <property type="evidence" value="ECO:0007669"/>
    <property type="project" value="TreeGrafter"/>
</dbReference>
<evidence type="ECO:0000256" key="2">
    <source>
        <dbReference type="SAM" id="MobiDB-lite"/>
    </source>
</evidence>
<dbReference type="GO" id="GO:0005773">
    <property type="term" value="C:vacuole"/>
    <property type="evidence" value="ECO:0007669"/>
    <property type="project" value="GOC"/>
</dbReference>
<name>A0A9P6SVJ8_9FUNG</name>
<dbReference type="PANTHER" id="PTHR14534:SF3">
    <property type="entry name" value="GID COMPLEX SUBUNIT 4 HOMOLOG"/>
    <property type="match status" value="1"/>
</dbReference>
<protein>
    <recommendedName>
        <fullName evidence="5">Vacuolar import and degradation protein</fullName>
    </recommendedName>
</protein>
<accession>A0A9P6SVJ8</accession>
<dbReference type="GO" id="GO:0007039">
    <property type="term" value="P:protein catabolic process in the vacuole"/>
    <property type="evidence" value="ECO:0007669"/>
    <property type="project" value="TreeGrafter"/>
</dbReference>
<dbReference type="PANTHER" id="PTHR14534">
    <property type="entry name" value="VACUOLAR IMPORT AND DEGRADATION PROTEIN 24"/>
    <property type="match status" value="1"/>
</dbReference>
<reference evidence="3" key="1">
    <citation type="journal article" date="2020" name="Fungal Divers.">
        <title>Resolving the Mortierellaceae phylogeny through synthesis of multi-gene phylogenetics and phylogenomics.</title>
        <authorList>
            <person name="Vandepol N."/>
            <person name="Liber J."/>
            <person name="Desiro A."/>
            <person name="Na H."/>
            <person name="Kennedy M."/>
            <person name="Barry K."/>
            <person name="Grigoriev I.V."/>
            <person name="Miller A.N."/>
            <person name="O'Donnell K."/>
            <person name="Stajich J.E."/>
            <person name="Bonito G."/>
        </authorList>
    </citation>
    <scope>NUCLEOTIDE SEQUENCE</scope>
    <source>
        <strain evidence="3">MES-2147</strain>
    </source>
</reference>
<dbReference type="AlphaFoldDB" id="A0A9P6SVJ8"/>
<dbReference type="GO" id="GO:0045721">
    <property type="term" value="P:negative regulation of gluconeogenesis"/>
    <property type="evidence" value="ECO:0007669"/>
    <property type="project" value="TreeGrafter"/>
</dbReference>